<dbReference type="Gene3D" id="3.30.1200.10">
    <property type="entry name" value="YggU-like"/>
    <property type="match status" value="1"/>
</dbReference>
<dbReference type="GO" id="GO:0005737">
    <property type="term" value="C:cytoplasm"/>
    <property type="evidence" value="ECO:0007669"/>
    <property type="project" value="TreeGrafter"/>
</dbReference>
<dbReference type="PANTHER" id="PTHR13420:SF7">
    <property type="entry name" value="UPF0235 PROTEIN C15ORF40"/>
    <property type="match status" value="1"/>
</dbReference>
<dbReference type="NCBIfam" id="TIGR00251">
    <property type="entry name" value="DUF167 family protein"/>
    <property type="match status" value="1"/>
</dbReference>
<dbReference type="SMART" id="SM01152">
    <property type="entry name" value="DUF167"/>
    <property type="match status" value="1"/>
</dbReference>
<gene>
    <name evidence="3" type="ORF">SAMN02982996_01475</name>
</gene>
<dbReference type="Proteomes" id="UP000187280">
    <property type="component" value="Unassembled WGS sequence"/>
</dbReference>
<dbReference type="RefSeq" id="WP_026739183.1">
    <property type="nucleotide sequence ID" value="NZ_FNQS01000004.1"/>
</dbReference>
<dbReference type="PANTHER" id="PTHR13420">
    <property type="entry name" value="UPF0235 PROTEIN C15ORF40"/>
    <property type="match status" value="1"/>
</dbReference>
<reference evidence="3 4" key="1">
    <citation type="submission" date="2016-10" db="EMBL/GenBank/DDBJ databases">
        <authorList>
            <person name="de Groot N.N."/>
        </authorList>
    </citation>
    <scope>NUCLEOTIDE SEQUENCE [LARGE SCALE GENOMIC DNA]</scope>
    <source>
        <strain evidence="3 4">ATCC 29281</strain>
    </source>
</reference>
<dbReference type="InterPro" id="IPR003746">
    <property type="entry name" value="DUF167"/>
</dbReference>
<keyword evidence="4" id="KW-1185">Reference proteome</keyword>
<sequence>MSAVSYDRDALVIRLYIQPKASRDQIVGLHGEELKVAITAPPVDGQANAHLVKFLSKQFRVAKSKVIIEKGELGRHKQIKIVDPQTIPANVAELIASPSQD</sequence>
<comment type="similarity">
    <text evidence="1 2">Belongs to the UPF0235 family.</text>
</comment>
<dbReference type="eggNOG" id="COG1872">
    <property type="taxonomic scope" value="Bacteria"/>
</dbReference>
<dbReference type="InterPro" id="IPR036591">
    <property type="entry name" value="YggU-like_sf"/>
</dbReference>
<dbReference type="EMBL" id="FNQS01000004">
    <property type="protein sequence ID" value="SEA37007.1"/>
    <property type="molecule type" value="Genomic_DNA"/>
</dbReference>
<organism evidence="3 4">
    <name type="scientific">Lonsdalea quercina</name>
    <dbReference type="NCBI Taxonomy" id="71657"/>
    <lineage>
        <taxon>Bacteria</taxon>
        <taxon>Pseudomonadati</taxon>
        <taxon>Pseudomonadota</taxon>
        <taxon>Gammaproteobacteria</taxon>
        <taxon>Enterobacterales</taxon>
        <taxon>Pectobacteriaceae</taxon>
        <taxon>Lonsdalea</taxon>
    </lineage>
</organism>
<name>A0A1H4AML2_9GAMM</name>
<dbReference type="GeneID" id="97764365"/>
<evidence type="ECO:0000256" key="2">
    <source>
        <dbReference type="HAMAP-Rule" id="MF_00634"/>
    </source>
</evidence>
<dbReference type="AlphaFoldDB" id="A0A1H4AML2"/>
<proteinExistence type="inferred from homology"/>
<protein>
    <recommendedName>
        <fullName evidence="2">UPF0235 protein SAMN02982996_01475</fullName>
    </recommendedName>
</protein>
<dbReference type="HAMAP" id="MF_00634">
    <property type="entry name" value="UPF0235"/>
    <property type="match status" value="1"/>
</dbReference>
<dbReference type="SUPFAM" id="SSF69786">
    <property type="entry name" value="YggU-like"/>
    <property type="match status" value="1"/>
</dbReference>
<evidence type="ECO:0000256" key="1">
    <source>
        <dbReference type="ARBA" id="ARBA00010364"/>
    </source>
</evidence>
<dbReference type="STRING" id="71657.SAMN02982996_01475"/>
<evidence type="ECO:0000313" key="3">
    <source>
        <dbReference type="EMBL" id="SEA37007.1"/>
    </source>
</evidence>
<evidence type="ECO:0000313" key="4">
    <source>
        <dbReference type="Proteomes" id="UP000187280"/>
    </source>
</evidence>
<dbReference type="Pfam" id="PF02594">
    <property type="entry name" value="DUF167"/>
    <property type="match status" value="1"/>
</dbReference>
<dbReference type="NCBIfam" id="NF003466">
    <property type="entry name" value="PRK05090.1"/>
    <property type="match status" value="1"/>
</dbReference>
<accession>A0A1H4AML2</accession>